<feature type="compositionally biased region" description="Basic and acidic residues" evidence="2">
    <location>
        <begin position="363"/>
        <end position="380"/>
    </location>
</feature>
<feature type="compositionally biased region" description="Polar residues" evidence="2">
    <location>
        <begin position="787"/>
        <end position="811"/>
    </location>
</feature>
<sequence length="1117" mass="126655">MTRLDPSPHRGSESSWMDERRGRDRSRRASESRSNREHESGYFSPDRRGGGEQQMEEVTKRQYRYYERGHPLPNNYVREPKACVPFRTVNLGVPSQRRNTETYMQETWRSESPQRYTYHSNFRPGANSESNSPTRTSSVSPDRYKVTESPRRGSSLSRSQVQSHGSSQLPSHGASRRTSGRSSPSRRRGSIVSRTTSPSRATPSHRRTDSFPLQNGEYESQKGRSRESRSASQASNKHSLDSEKLYRNLESISRRGSSAVQQNSYQGSQASPRTRTAVNSSANTQTRNSREVSPSRNGYSPHSRTPQMEPHSRDSRLSPSQGSWQGSAHSLLSLPPSHGSSSLRRGVDAQVLGGSMSHIAISETDKGSERNNDVSGERSRSNMRRGMEALLTSEPKKAAVEVEEVGMSMDDYVVLADIPKIYLESEEEFPGLRRRNQSPSPCRNQRVRTYRCQDEIDIYNPRTEPDERGRGRERGRDRREKCCDSENGRSSRRQSTASIHSQCSDKQRGKHRSSRVKEGGPPECLQTQGWMSRLDEHGKWRKHWFVLGDNSLRYYRDSEAEESDDLDGEIDLTTCVNVSDCDVEKNYGLRIQTKRAVFTLSVITSRIRRNWVKLLKQAIQNNMHQSDTGSEKENPLSRRPSSCQPPAQFTCRDSSYKPATYTSANTAANSHQADHRALDRDLGPDLSPASLREEGEGWDREQAKRLEERNKWFEEGVPFSEMGSRWDYMELKRGSVPVPVIETLDSEVNRKWAQFETLSFRDMTAQSLIGAQAHQSSTQQASEESLIGSQTYQSSPEETKQSVTGSQTNISGAKEAPPSVNGAQISQTNTAEVLQKEAASLRKQVEGIKKERAALGIEVDSPCGPGAPCRARLEAMEFSHRKALQEMQENHAREVRELEEERDRMLQEESQAAAKAMEALRAAHRQELEKARHLSGAVTHMDSSHSGHMPQADVLHSELDVLSERYSQKCLELSRTEQNSKSRETELNRKERELEQLRRENQELKAKLAEEISRMRYFITGERMDVVSLGSTERTALELETLLRAKDNEVEYLKKEISCLQNEVQSLTKEKDAAYERFKEAYVELSDMRGRGQLEMGSLNEHLRLANAALHDGARQT</sequence>
<feature type="compositionally biased region" description="Polar residues" evidence="2">
    <location>
        <begin position="250"/>
        <end position="306"/>
    </location>
</feature>
<feature type="compositionally biased region" description="Basic and acidic residues" evidence="2">
    <location>
        <begin position="219"/>
        <end position="229"/>
    </location>
</feature>
<feature type="region of interest" description="Disordered" evidence="2">
    <location>
        <begin position="97"/>
        <end position="344"/>
    </location>
</feature>
<gene>
    <name evidence="5" type="primary">LOC114435573</name>
</gene>
<proteinExistence type="predicted"/>
<dbReference type="AlphaFoldDB" id="A0A6P7IE25"/>
<feature type="compositionally biased region" description="Basic and acidic residues" evidence="2">
    <location>
        <begin position="1"/>
        <end position="50"/>
    </location>
</feature>
<feature type="compositionally biased region" description="Basic and acidic residues" evidence="2">
    <location>
        <begin position="691"/>
        <end position="700"/>
    </location>
</feature>
<dbReference type="Pfam" id="PF00169">
    <property type="entry name" value="PH"/>
    <property type="match status" value="1"/>
</dbReference>
<dbReference type="PROSITE" id="PS50003">
    <property type="entry name" value="PH_DOMAIN"/>
    <property type="match status" value="1"/>
</dbReference>
<dbReference type="GO" id="GO:0051015">
    <property type="term" value="F:actin filament binding"/>
    <property type="evidence" value="ECO:0007669"/>
    <property type="project" value="TreeGrafter"/>
</dbReference>
<feature type="region of interest" description="Disordered" evidence="2">
    <location>
        <begin position="1"/>
        <end position="78"/>
    </location>
</feature>
<dbReference type="PANTHER" id="PTHR17271:SF14">
    <property type="entry name" value="TRIO AND F-ACTIN-BINDING PROTEIN-LIKE ISOFORM X1"/>
    <property type="match status" value="1"/>
</dbReference>
<feature type="compositionally biased region" description="Basic and acidic residues" evidence="2">
    <location>
        <begin position="238"/>
        <end position="247"/>
    </location>
</feature>
<dbReference type="Gene3D" id="2.30.29.30">
    <property type="entry name" value="Pleckstrin-homology domain (PH domain)/Phosphotyrosine-binding domain (PTB)"/>
    <property type="match status" value="1"/>
</dbReference>
<accession>A0A6P7IE25</accession>
<organism evidence="4 5">
    <name type="scientific">Parambassis ranga</name>
    <name type="common">Indian glassy fish</name>
    <dbReference type="NCBI Taxonomy" id="210632"/>
    <lineage>
        <taxon>Eukaryota</taxon>
        <taxon>Metazoa</taxon>
        <taxon>Chordata</taxon>
        <taxon>Craniata</taxon>
        <taxon>Vertebrata</taxon>
        <taxon>Euteleostomi</taxon>
        <taxon>Actinopterygii</taxon>
        <taxon>Neopterygii</taxon>
        <taxon>Teleostei</taxon>
        <taxon>Neoteleostei</taxon>
        <taxon>Acanthomorphata</taxon>
        <taxon>Ovalentaria</taxon>
        <taxon>Ambassidae</taxon>
        <taxon>Parambassis</taxon>
    </lineage>
</organism>
<feature type="region of interest" description="Disordered" evidence="2">
    <location>
        <begin position="623"/>
        <end position="651"/>
    </location>
</feature>
<feature type="region of interest" description="Disordered" evidence="2">
    <location>
        <begin position="458"/>
        <end position="524"/>
    </location>
</feature>
<feature type="region of interest" description="Disordered" evidence="2">
    <location>
        <begin position="665"/>
        <end position="700"/>
    </location>
</feature>
<feature type="compositionally biased region" description="Basic and acidic residues" evidence="2">
    <location>
        <begin position="57"/>
        <end position="70"/>
    </location>
</feature>
<dbReference type="RefSeq" id="XP_028261152.1">
    <property type="nucleotide sequence ID" value="XM_028405351.1"/>
</dbReference>
<dbReference type="Proteomes" id="UP000515145">
    <property type="component" value="Chromosome 1"/>
</dbReference>
<name>A0A6P7IE25_9TELE</name>
<dbReference type="InParanoid" id="A0A6P7IE25"/>
<dbReference type="GO" id="GO:0015629">
    <property type="term" value="C:actin cytoskeleton"/>
    <property type="evidence" value="ECO:0007669"/>
    <property type="project" value="TreeGrafter"/>
</dbReference>
<dbReference type="InterPro" id="IPR001849">
    <property type="entry name" value="PH_domain"/>
</dbReference>
<feature type="compositionally biased region" description="Low complexity" evidence="2">
    <location>
        <begin position="771"/>
        <end position="785"/>
    </location>
</feature>
<reference evidence="5" key="1">
    <citation type="submission" date="2025-08" db="UniProtKB">
        <authorList>
            <consortium name="RefSeq"/>
        </authorList>
    </citation>
    <scope>IDENTIFICATION</scope>
</reference>
<feature type="compositionally biased region" description="Basic and acidic residues" evidence="2">
    <location>
        <begin position="142"/>
        <end position="151"/>
    </location>
</feature>
<feature type="compositionally biased region" description="Basic and acidic residues" evidence="2">
    <location>
        <begin position="463"/>
        <end position="489"/>
    </location>
</feature>
<feature type="compositionally biased region" description="Polar residues" evidence="2">
    <location>
        <begin position="317"/>
        <end position="328"/>
    </location>
</feature>
<dbReference type="GO" id="GO:1900026">
    <property type="term" value="P:positive regulation of substrate adhesion-dependent cell spreading"/>
    <property type="evidence" value="ECO:0007669"/>
    <property type="project" value="TreeGrafter"/>
</dbReference>
<evidence type="ECO:0000256" key="1">
    <source>
        <dbReference type="SAM" id="Coils"/>
    </source>
</evidence>
<feature type="coiled-coil region" evidence="1">
    <location>
        <begin position="881"/>
        <end position="934"/>
    </location>
</feature>
<dbReference type="PANTHER" id="PTHR17271">
    <property type="entry name" value="PLECKSTRIN HOMOLOGY PH DOMAIN-CONTAINING PROTEIN"/>
    <property type="match status" value="1"/>
</dbReference>
<evidence type="ECO:0000256" key="2">
    <source>
        <dbReference type="SAM" id="MobiDB-lite"/>
    </source>
</evidence>
<feature type="compositionally biased region" description="Polar residues" evidence="2">
    <location>
        <begin position="101"/>
        <end position="120"/>
    </location>
</feature>
<feature type="compositionally biased region" description="Basic residues" evidence="2">
    <location>
        <begin position="174"/>
        <end position="189"/>
    </location>
</feature>
<feature type="region of interest" description="Disordered" evidence="2">
    <location>
        <begin position="771"/>
        <end position="825"/>
    </location>
</feature>
<evidence type="ECO:0000313" key="5">
    <source>
        <dbReference type="RefSeq" id="XP_028261152.1"/>
    </source>
</evidence>
<dbReference type="SMART" id="SM00233">
    <property type="entry name" value="PH"/>
    <property type="match status" value="1"/>
</dbReference>
<evidence type="ECO:0000313" key="4">
    <source>
        <dbReference type="Proteomes" id="UP000515145"/>
    </source>
</evidence>
<keyword evidence="1" id="KW-0175">Coiled coil</keyword>
<feature type="compositionally biased region" description="Polar residues" evidence="2">
    <location>
        <begin position="127"/>
        <end position="140"/>
    </location>
</feature>
<feature type="compositionally biased region" description="Low complexity" evidence="2">
    <location>
        <begin position="190"/>
        <end position="202"/>
    </location>
</feature>
<protein>
    <submittedName>
        <fullName evidence="5">Myosin phosphatase Rho-interacting protein-like</fullName>
    </submittedName>
</protein>
<feature type="coiled-coil region" evidence="1">
    <location>
        <begin position="973"/>
        <end position="1014"/>
    </location>
</feature>
<feature type="domain" description="PH" evidence="3">
    <location>
        <begin position="524"/>
        <end position="620"/>
    </location>
</feature>
<feature type="compositionally biased region" description="Low complexity" evidence="2">
    <location>
        <begin position="329"/>
        <end position="344"/>
    </location>
</feature>
<dbReference type="GeneID" id="114435573"/>
<dbReference type="OrthoDB" id="9942268at2759"/>
<dbReference type="InterPro" id="IPR011993">
    <property type="entry name" value="PH-like_dom_sf"/>
</dbReference>
<feature type="compositionally biased region" description="Basic and acidic residues" evidence="2">
    <location>
        <begin position="672"/>
        <end position="683"/>
    </location>
</feature>
<dbReference type="SUPFAM" id="SSF50729">
    <property type="entry name" value="PH domain-like"/>
    <property type="match status" value="1"/>
</dbReference>
<feature type="compositionally biased region" description="Polar residues" evidence="2">
    <location>
        <begin position="493"/>
        <end position="504"/>
    </location>
</feature>
<keyword evidence="4" id="KW-1185">Reference proteome</keyword>
<feature type="region of interest" description="Disordered" evidence="2">
    <location>
        <begin position="359"/>
        <end position="384"/>
    </location>
</feature>
<evidence type="ECO:0000259" key="3">
    <source>
        <dbReference type="PROSITE" id="PS50003"/>
    </source>
</evidence>
<feature type="compositionally biased region" description="Polar residues" evidence="2">
    <location>
        <begin position="639"/>
        <end position="651"/>
    </location>
</feature>
<feature type="compositionally biased region" description="Polar residues" evidence="2">
    <location>
        <begin position="152"/>
        <end position="170"/>
    </location>
</feature>
<feature type="coiled-coil region" evidence="1">
    <location>
        <begin position="1043"/>
        <end position="1077"/>
    </location>
</feature>
<dbReference type="InterPro" id="IPR052223">
    <property type="entry name" value="Actin_Cytoskeleton_Reg"/>
</dbReference>